<accession>A0A0L6VED0</accession>
<dbReference type="VEuPathDB" id="FungiDB:VP01_1796g7"/>
<evidence type="ECO:0000313" key="2">
    <source>
        <dbReference type="EMBL" id="KNZ59141.1"/>
    </source>
</evidence>
<dbReference type="AlphaFoldDB" id="A0A0L6VED0"/>
<sequence length="278" mass="31548">MIRLLSTFTCLQKLILFISSLLVFLSSFIFSFLVLVLAIYSGTNNPQNGNQSHLIAYYRQFLIMEELRTINDDQMTRTLTKSQDFQLRTILTSKLNSSIHADVIDQNNEKNAMLEKYGSLSQSTLCRLKHPIEHGSLKNSFTIMGRFHELGINISEDIITYMIPDKLPLVLYNLWNNFECIITINSPWEEEEDQETIPLPCSLITQGSARRTQITLCPDTLNQTAGHYTRSATLSSLLNPVEAIPKPQLAAFIPCCPNLPFSLFLTQCHRVYAPIGLV</sequence>
<evidence type="ECO:0000313" key="3">
    <source>
        <dbReference type="Proteomes" id="UP000037035"/>
    </source>
</evidence>
<protein>
    <submittedName>
        <fullName evidence="2">Uncharacterized protein</fullName>
    </submittedName>
</protein>
<dbReference type="EMBL" id="LAVV01006610">
    <property type="protein sequence ID" value="KNZ59141.1"/>
    <property type="molecule type" value="Genomic_DNA"/>
</dbReference>
<keyword evidence="3" id="KW-1185">Reference proteome</keyword>
<keyword evidence="1" id="KW-0812">Transmembrane</keyword>
<keyword evidence="1" id="KW-0472">Membrane</keyword>
<keyword evidence="1" id="KW-1133">Transmembrane helix</keyword>
<organism evidence="2 3">
    <name type="scientific">Puccinia sorghi</name>
    <dbReference type="NCBI Taxonomy" id="27349"/>
    <lineage>
        <taxon>Eukaryota</taxon>
        <taxon>Fungi</taxon>
        <taxon>Dikarya</taxon>
        <taxon>Basidiomycota</taxon>
        <taxon>Pucciniomycotina</taxon>
        <taxon>Pucciniomycetes</taxon>
        <taxon>Pucciniales</taxon>
        <taxon>Pucciniaceae</taxon>
        <taxon>Puccinia</taxon>
    </lineage>
</organism>
<feature type="transmembrane region" description="Helical" evidence="1">
    <location>
        <begin position="14"/>
        <end position="40"/>
    </location>
</feature>
<reference evidence="2 3" key="1">
    <citation type="submission" date="2015-08" db="EMBL/GenBank/DDBJ databases">
        <title>Next Generation Sequencing and Analysis of the Genome of Puccinia sorghi L Schw, the Causal Agent of Maize Common Rust.</title>
        <authorList>
            <person name="Rochi L."/>
            <person name="Burguener G."/>
            <person name="Darino M."/>
            <person name="Turjanski A."/>
            <person name="Kreff E."/>
            <person name="Dieguez M.J."/>
            <person name="Sacco F."/>
        </authorList>
    </citation>
    <scope>NUCLEOTIDE SEQUENCE [LARGE SCALE GENOMIC DNA]</scope>
    <source>
        <strain evidence="2 3">RO10H11247</strain>
    </source>
</reference>
<name>A0A0L6VED0_9BASI</name>
<gene>
    <name evidence="2" type="ORF">VP01_1796g7</name>
</gene>
<dbReference type="Proteomes" id="UP000037035">
    <property type="component" value="Unassembled WGS sequence"/>
</dbReference>
<evidence type="ECO:0000256" key="1">
    <source>
        <dbReference type="SAM" id="Phobius"/>
    </source>
</evidence>
<proteinExistence type="predicted"/>
<comment type="caution">
    <text evidence="2">The sequence shown here is derived from an EMBL/GenBank/DDBJ whole genome shotgun (WGS) entry which is preliminary data.</text>
</comment>